<feature type="transmembrane region" description="Helical" evidence="15">
    <location>
        <begin position="309"/>
        <end position="330"/>
    </location>
</feature>
<evidence type="ECO:0000256" key="8">
    <source>
        <dbReference type="ARBA" id="ARBA00022777"/>
    </source>
</evidence>
<evidence type="ECO:0000313" key="16">
    <source>
        <dbReference type="EMBL" id="ONM58037.1"/>
    </source>
</evidence>
<dbReference type="Pfam" id="PF01657">
    <property type="entry name" value="Stress-antifung"/>
    <property type="match status" value="2"/>
</dbReference>
<dbReference type="PROSITE" id="PS00107">
    <property type="entry name" value="PROTEIN_KINASE_ATP"/>
    <property type="match status" value="1"/>
</dbReference>
<feature type="region of interest" description="Disordered" evidence="14">
    <location>
        <begin position="338"/>
        <end position="358"/>
    </location>
</feature>
<dbReference type="AlphaFoldDB" id="A0A1D6IE33"/>
<dbReference type="SMART" id="SM00220">
    <property type="entry name" value="S_TKc"/>
    <property type="match status" value="1"/>
</dbReference>
<evidence type="ECO:0000256" key="4">
    <source>
        <dbReference type="ARBA" id="ARBA00022692"/>
    </source>
</evidence>
<protein>
    <submittedName>
        <fullName evidence="16">Cysteine-rich receptor-like protein kinase 10</fullName>
    </submittedName>
</protein>
<dbReference type="PaxDb" id="4577-GRMZM2G431018_P01"/>
<dbReference type="InterPro" id="IPR000719">
    <property type="entry name" value="Prot_kinase_dom"/>
</dbReference>
<dbReference type="eggNOG" id="ENOG502QWDY">
    <property type="taxonomic scope" value="Eukaryota"/>
</dbReference>
<keyword evidence="2" id="KW-0723">Serine/threonine-protein kinase</keyword>
<proteinExistence type="predicted"/>
<dbReference type="OrthoDB" id="4062651at2759"/>
<dbReference type="InterPro" id="IPR002902">
    <property type="entry name" value="GNK2"/>
</dbReference>
<dbReference type="PROSITE" id="PS50011">
    <property type="entry name" value="PROTEIN_KINASE_DOM"/>
    <property type="match status" value="1"/>
</dbReference>
<accession>A0A1D6IE33</accession>
<evidence type="ECO:0000256" key="2">
    <source>
        <dbReference type="ARBA" id="ARBA00022527"/>
    </source>
</evidence>
<dbReference type="Gene3D" id="3.30.200.20">
    <property type="entry name" value="Phosphorylase Kinase, domain 1"/>
    <property type="match status" value="1"/>
</dbReference>
<dbReference type="CDD" id="cd14066">
    <property type="entry name" value="STKc_IRAK"/>
    <property type="match status" value="1"/>
</dbReference>
<keyword evidence="10 15" id="KW-1133">Transmembrane helix</keyword>
<evidence type="ECO:0000256" key="1">
    <source>
        <dbReference type="ARBA" id="ARBA00004167"/>
    </source>
</evidence>
<dbReference type="GO" id="GO:0004674">
    <property type="term" value="F:protein serine/threonine kinase activity"/>
    <property type="evidence" value="ECO:0007669"/>
    <property type="project" value="UniProtKB-KW"/>
</dbReference>
<evidence type="ECO:0000256" key="11">
    <source>
        <dbReference type="ARBA" id="ARBA00023136"/>
    </source>
</evidence>
<dbReference type="OMA" id="WERWMAT"/>
<keyword evidence="6" id="KW-0677">Repeat</keyword>
<dbReference type="Gene3D" id="1.10.510.10">
    <property type="entry name" value="Transferase(Phosphotransferase) domain 1"/>
    <property type="match status" value="1"/>
</dbReference>
<dbReference type="InterPro" id="IPR017441">
    <property type="entry name" value="Protein_kinase_ATP_BS"/>
</dbReference>
<dbReference type="SMR" id="A0A1D6IE33"/>
<dbReference type="PROSITE" id="PS00108">
    <property type="entry name" value="PROTEIN_KINASE_ST"/>
    <property type="match status" value="1"/>
</dbReference>
<dbReference type="GO" id="GO:0006950">
    <property type="term" value="P:response to stress"/>
    <property type="evidence" value="ECO:0007669"/>
    <property type="project" value="UniProtKB-ARBA"/>
</dbReference>
<dbReference type="FunFam" id="3.30.200.20:FF:000806">
    <property type="entry name" value="Putative DUF26-domain protein kinase family protein"/>
    <property type="match status" value="1"/>
</dbReference>
<dbReference type="ExpressionAtlas" id="A0A1D6IE33">
    <property type="expression patterns" value="baseline and differential"/>
</dbReference>
<feature type="compositionally biased region" description="Basic and acidic residues" evidence="14">
    <location>
        <begin position="343"/>
        <end position="356"/>
    </location>
</feature>
<keyword evidence="11 15" id="KW-0472">Membrane</keyword>
<reference evidence="16" key="1">
    <citation type="submission" date="2015-12" db="EMBL/GenBank/DDBJ databases">
        <title>Update maize B73 reference genome by single molecule sequencing technologies.</title>
        <authorList>
            <consortium name="Maize Genome Sequencing Project"/>
            <person name="Ware D."/>
        </authorList>
    </citation>
    <scope>NUCLEOTIDE SEQUENCE [LARGE SCALE GENOMIC DNA]</scope>
    <source>
        <tissue evidence="16">Seedling</tissue>
    </source>
</reference>
<evidence type="ECO:0000256" key="14">
    <source>
        <dbReference type="SAM" id="MobiDB-lite"/>
    </source>
</evidence>
<evidence type="ECO:0000256" key="7">
    <source>
        <dbReference type="ARBA" id="ARBA00022741"/>
    </source>
</evidence>
<dbReference type="SUPFAM" id="SSF56112">
    <property type="entry name" value="Protein kinase-like (PK-like)"/>
    <property type="match status" value="1"/>
</dbReference>
<dbReference type="Pfam" id="PF00069">
    <property type="entry name" value="Pkinase"/>
    <property type="match status" value="1"/>
</dbReference>
<keyword evidence="12" id="KW-0325">Glycoprotein</keyword>
<keyword evidence="3" id="KW-0808">Transferase</keyword>
<dbReference type="PANTHER" id="PTHR27002:SF866">
    <property type="entry name" value="CYSTEINE-RICH RECEPTOR-LIKE PROTEIN KINASE 10"/>
    <property type="match status" value="1"/>
</dbReference>
<name>A0A1D6IE33_MAIZE</name>
<evidence type="ECO:0000256" key="9">
    <source>
        <dbReference type="ARBA" id="ARBA00022840"/>
    </source>
</evidence>
<dbReference type="InParanoid" id="A0A1D6IE33"/>
<evidence type="ECO:0000256" key="13">
    <source>
        <dbReference type="PROSITE-ProRule" id="PRU10141"/>
    </source>
</evidence>
<evidence type="ECO:0000256" key="5">
    <source>
        <dbReference type="ARBA" id="ARBA00022729"/>
    </source>
</evidence>
<dbReference type="CDD" id="cd23509">
    <property type="entry name" value="Gnk2-like"/>
    <property type="match status" value="2"/>
</dbReference>
<evidence type="ECO:0000256" key="3">
    <source>
        <dbReference type="ARBA" id="ARBA00022679"/>
    </source>
</evidence>
<evidence type="ECO:0000256" key="15">
    <source>
        <dbReference type="SAM" id="Phobius"/>
    </source>
</evidence>
<dbReference type="STRING" id="4577.A0A1D6IE33"/>
<dbReference type="GO" id="GO:0016020">
    <property type="term" value="C:membrane"/>
    <property type="evidence" value="ECO:0007669"/>
    <property type="project" value="UniProtKB-SubCell"/>
</dbReference>
<dbReference type="FunFam" id="1.10.510.10:FF:000129">
    <property type="entry name" value="cysteine-rich receptor-like protein kinase 10"/>
    <property type="match status" value="1"/>
</dbReference>
<organism evidence="16">
    <name type="scientific">Zea mays</name>
    <name type="common">Maize</name>
    <dbReference type="NCBI Taxonomy" id="4577"/>
    <lineage>
        <taxon>Eukaryota</taxon>
        <taxon>Viridiplantae</taxon>
        <taxon>Streptophyta</taxon>
        <taxon>Embryophyta</taxon>
        <taxon>Tracheophyta</taxon>
        <taxon>Spermatophyta</taxon>
        <taxon>Magnoliopsida</taxon>
        <taxon>Liliopsida</taxon>
        <taxon>Poales</taxon>
        <taxon>Poaceae</taxon>
        <taxon>PACMAD clade</taxon>
        <taxon>Panicoideae</taxon>
        <taxon>Andropogonodae</taxon>
        <taxon>Andropogoneae</taxon>
        <taxon>Tripsacinae</taxon>
        <taxon>Zea</taxon>
    </lineage>
</organism>
<dbReference type="FunFam" id="3.30.430.20:FF:000004">
    <property type="entry name" value="Receptor-like serine-threonine protein kinase"/>
    <property type="match status" value="1"/>
</dbReference>
<keyword evidence="9 13" id="KW-0067">ATP-binding</keyword>
<dbReference type="InterPro" id="IPR011009">
    <property type="entry name" value="Kinase-like_dom_sf"/>
</dbReference>
<dbReference type="PROSITE" id="PS51473">
    <property type="entry name" value="GNK2"/>
    <property type="match status" value="2"/>
</dbReference>
<dbReference type="PANTHER" id="PTHR27002">
    <property type="entry name" value="RECEPTOR-LIKE SERINE/THREONINE-PROTEIN KINASE SD1-8"/>
    <property type="match status" value="1"/>
</dbReference>
<dbReference type="InterPro" id="IPR038408">
    <property type="entry name" value="GNK2_sf"/>
</dbReference>
<keyword evidence="16" id="KW-0675">Receptor</keyword>
<evidence type="ECO:0000256" key="10">
    <source>
        <dbReference type="ARBA" id="ARBA00022989"/>
    </source>
</evidence>
<dbReference type="FunCoup" id="A0A1D6IE33">
    <property type="interactions" value="20"/>
</dbReference>
<feature type="binding site" evidence="13">
    <location>
        <position position="408"/>
    </location>
    <ligand>
        <name>ATP</name>
        <dbReference type="ChEBI" id="CHEBI:30616"/>
    </ligand>
</feature>
<keyword evidence="4 15" id="KW-0812">Transmembrane</keyword>
<keyword evidence="5" id="KW-0732">Signal</keyword>
<sequence length="708" mass="76826">MCSASIFLPRCPNTMFQKNLLPLAAVLAVVASLMAAAAGYPWSVCGDSTDSSDFMPNGRYQAHLDFIAAALPKNASKSPYLFATVVAGTVPDQVWAVGLCRGDAKPTACFTCLTLAFQDLPGYCTYAKDASIYYDRCMVHYSDVHTLSGDDDTGPMMDRYAIGDTQTIASDPGRFVLLVAALVNATADYAAYGSGSAARRGFATGEADAGFDPEFPKLYALAQCMPGQTPALCRECLSRLISQSLDGFRNSIGGRVLAVSCTYRYESAPFYDGPAMVRLAPPSSGAPAPAPAVNFRVPAADGRKYHVPWVALAVVLPALAALNLVACLCLRFRRRRRRQPTAPRDKQQKDPVHSTEAEDIEMVESMMMDVSTLRAATGDFDESNKLGEGGFGAVYKGVLPDGEEIAVKRLSSSSSQGVEELKNELALVAKLKHRNLVRLVGVCLEQQERLLVYEFVPNRSLDLALFGADGREQPPLELDWGQRYRIINGIARGLQYLHEDSRLRVVHRDLKASNVLLDKNMNPKISDFGLARIFGRDQTQAVTSRVVGTYGYMAPEYMMRGNYSVKSDAFSFGVMVLEIVTGRKNSNDGCDLLTTVSTTITPAEEWMLAASRSLQIHEQVWMHWEAGTVAELVEPTSMGGSFPEGDVLRCIHIGLLCVQPDPAARPVMSSVVTMLGSDTVTLQAPSKPGFFARNNSAYTTVSTVPVDA</sequence>
<keyword evidence="7 13" id="KW-0547">Nucleotide-binding</keyword>
<gene>
    <name evidence="16" type="ORF">ZEAMMB73_Zm00001d021692</name>
</gene>
<dbReference type="Gene3D" id="3.30.430.20">
    <property type="entry name" value="Gnk2 domain, C-X8-C-X2-C motif"/>
    <property type="match status" value="2"/>
</dbReference>
<dbReference type="InterPro" id="IPR008271">
    <property type="entry name" value="Ser/Thr_kinase_AS"/>
</dbReference>
<keyword evidence="8 16" id="KW-0418">Kinase</keyword>
<dbReference type="EMBL" id="CM007650">
    <property type="protein sequence ID" value="ONM58037.1"/>
    <property type="molecule type" value="Genomic_DNA"/>
</dbReference>
<comment type="subcellular location">
    <subcellularLocation>
        <location evidence="1">Membrane</location>
        <topology evidence="1">Single-pass membrane protein</topology>
    </subcellularLocation>
</comment>
<dbReference type="GO" id="GO:0005524">
    <property type="term" value="F:ATP binding"/>
    <property type="evidence" value="ECO:0007669"/>
    <property type="project" value="UniProtKB-UniRule"/>
</dbReference>
<dbReference type="FunFam" id="3.30.430.20:FF:000006">
    <property type="entry name" value="Receptor-like serine-threonine protein kinase"/>
    <property type="match status" value="1"/>
</dbReference>
<evidence type="ECO:0000256" key="6">
    <source>
        <dbReference type="ARBA" id="ARBA00022737"/>
    </source>
</evidence>
<evidence type="ECO:0000256" key="12">
    <source>
        <dbReference type="ARBA" id="ARBA00023180"/>
    </source>
</evidence>